<keyword evidence="2" id="KW-1185">Reference proteome</keyword>
<reference evidence="1" key="1">
    <citation type="submission" date="2022-02" db="EMBL/GenBank/DDBJ databases">
        <title>Plant Genome Project.</title>
        <authorList>
            <person name="Zhang R.-G."/>
        </authorList>
    </citation>
    <scope>NUCLEOTIDE SEQUENCE</scope>
    <source>
        <strain evidence="1">AT1</strain>
    </source>
</reference>
<protein>
    <submittedName>
        <fullName evidence="1">Uncharacterized protein</fullName>
    </submittedName>
</protein>
<organism evidence="1 2">
    <name type="scientific">Rhododendron molle</name>
    <name type="common">Chinese azalea</name>
    <name type="synonym">Azalea mollis</name>
    <dbReference type="NCBI Taxonomy" id="49168"/>
    <lineage>
        <taxon>Eukaryota</taxon>
        <taxon>Viridiplantae</taxon>
        <taxon>Streptophyta</taxon>
        <taxon>Embryophyta</taxon>
        <taxon>Tracheophyta</taxon>
        <taxon>Spermatophyta</taxon>
        <taxon>Magnoliopsida</taxon>
        <taxon>eudicotyledons</taxon>
        <taxon>Gunneridae</taxon>
        <taxon>Pentapetalae</taxon>
        <taxon>asterids</taxon>
        <taxon>Ericales</taxon>
        <taxon>Ericaceae</taxon>
        <taxon>Ericoideae</taxon>
        <taxon>Rhodoreae</taxon>
        <taxon>Rhododendron</taxon>
    </lineage>
</organism>
<comment type="caution">
    <text evidence="1">The sequence shown here is derived from an EMBL/GenBank/DDBJ whole genome shotgun (WGS) entry which is preliminary data.</text>
</comment>
<gene>
    <name evidence="1" type="ORF">RHMOL_Rhmol01G0235800</name>
</gene>
<accession>A0ACC0Q6I8</accession>
<proteinExistence type="predicted"/>
<dbReference type="EMBL" id="CM046388">
    <property type="protein sequence ID" value="KAI8572889.1"/>
    <property type="molecule type" value="Genomic_DNA"/>
</dbReference>
<evidence type="ECO:0000313" key="2">
    <source>
        <dbReference type="Proteomes" id="UP001062846"/>
    </source>
</evidence>
<dbReference type="Proteomes" id="UP001062846">
    <property type="component" value="Chromosome 1"/>
</dbReference>
<name>A0ACC0Q6I8_RHOML</name>
<evidence type="ECO:0000313" key="1">
    <source>
        <dbReference type="EMBL" id="KAI8572889.1"/>
    </source>
</evidence>
<sequence length="70" mass="7501">MHDLTALRCATLCCAPHCGVVTSKSLDHASDSSNLISAMNGFRLLVVEMRSEPSDALSDDLKVCNMVFTA</sequence>